<dbReference type="InterPro" id="IPR050886">
    <property type="entry name" value="RNA-binding_reg"/>
</dbReference>
<sequence>MAPKKRKADPAESPVAASEAGAGTNHHQETPSSELKPRGTIYFPITDDPPEPSAEGGAEGEDGAGGDDDEEDIAKLLEPLSREQLVALLRTAAETTPATMAAVRRAAEADPASRKLFVHGLGWGAGADDLRSAFSRFGELEDCRVISDKQSGRSKGYGFVLFRSRRSALRALRRPQLQIGGRLAFCHLAASGPAPPTSQSQNPSSNTNANSGAANNAGSASSSQPDNMQRKIFVGNVHADVDVDRLYEYFSQFGEIEEGPLGFDKTTGKPKGFALFVYKSVESARRALEEPTRNFDGKMLNQVPPLFQMQRVFKLLLVFRVRLGSRLLLGFRLAKQLHKRVLLRLLPPVLLVIRLLLLGRAKCPERKLGVLVFRVDFEITSLASAGRDSFVWFCIRMDFESMLVPKYCERVPAVGFYNQMAFESGNFVALCILAAETTTMPYILVVSSANCNRLTLKSERAERAKMRLQFCHSLRFDTGTGGAPEKTGETGEYTSTSEVSVSI</sequence>
<feature type="domain" description="RRM" evidence="4">
    <location>
        <begin position="230"/>
        <end position="301"/>
    </location>
</feature>
<feature type="domain" description="RRM" evidence="4">
    <location>
        <begin position="114"/>
        <end position="191"/>
    </location>
</feature>
<evidence type="ECO:0000256" key="2">
    <source>
        <dbReference type="PROSITE-ProRule" id="PRU00176"/>
    </source>
</evidence>
<organism evidence="5">
    <name type="scientific">Oryza nivara</name>
    <name type="common">Indian wild rice</name>
    <name type="synonym">Oryza sativa f. spontanea</name>
    <dbReference type="NCBI Taxonomy" id="4536"/>
    <lineage>
        <taxon>Eukaryota</taxon>
        <taxon>Viridiplantae</taxon>
        <taxon>Streptophyta</taxon>
        <taxon>Embryophyta</taxon>
        <taxon>Tracheophyta</taxon>
        <taxon>Spermatophyta</taxon>
        <taxon>Magnoliopsida</taxon>
        <taxon>Liliopsida</taxon>
        <taxon>Poales</taxon>
        <taxon>Poaceae</taxon>
        <taxon>BOP clade</taxon>
        <taxon>Oryzoideae</taxon>
        <taxon>Oryzeae</taxon>
        <taxon>Oryzinae</taxon>
        <taxon>Oryza</taxon>
    </lineage>
</organism>
<dbReference type="Pfam" id="PF00076">
    <property type="entry name" value="RRM_1"/>
    <property type="match status" value="2"/>
</dbReference>
<dbReference type="FunFam" id="3.30.70.330:FF:000726">
    <property type="entry name" value="UBP1-associated protein 2A"/>
    <property type="match status" value="1"/>
</dbReference>
<dbReference type="STRING" id="4536.A0A0E0GKM5"/>
<keyword evidence="6" id="KW-1185">Reference proteome</keyword>
<dbReference type="PANTHER" id="PTHR48024">
    <property type="entry name" value="GEO13361P1-RELATED"/>
    <property type="match status" value="1"/>
</dbReference>
<feature type="compositionally biased region" description="Low complexity" evidence="3">
    <location>
        <begin position="197"/>
        <end position="223"/>
    </location>
</feature>
<proteinExistence type="predicted"/>
<keyword evidence="1 2" id="KW-0694">RNA-binding</keyword>
<evidence type="ECO:0000256" key="3">
    <source>
        <dbReference type="SAM" id="MobiDB-lite"/>
    </source>
</evidence>
<dbReference type="Gramene" id="ONIVA03G13620.1">
    <property type="protein sequence ID" value="ONIVA03G13620.1"/>
    <property type="gene ID" value="ONIVA03G13620"/>
</dbReference>
<name>A0A0E0GKM5_ORYNI</name>
<feature type="region of interest" description="Disordered" evidence="3">
    <location>
        <begin position="481"/>
        <end position="503"/>
    </location>
</feature>
<dbReference type="HOGENOM" id="CLU_041973_0_0_1"/>
<reference evidence="5" key="2">
    <citation type="submission" date="2018-04" db="EMBL/GenBank/DDBJ databases">
        <title>OnivRS2 (Oryza nivara Reference Sequence Version 2).</title>
        <authorList>
            <person name="Zhang J."/>
            <person name="Kudrna D."/>
            <person name="Lee S."/>
            <person name="Talag J."/>
            <person name="Rajasekar S."/>
            <person name="Welchert J."/>
            <person name="Hsing Y.-I."/>
            <person name="Wing R.A."/>
        </authorList>
    </citation>
    <scope>NUCLEOTIDE SEQUENCE [LARGE SCALE GENOMIC DNA]</scope>
    <source>
        <strain evidence="5">SL10</strain>
    </source>
</reference>
<dbReference type="PROSITE" id="PS50102">
    <property type="entry name" value="RRM"/>
    <property type="match status" value="2"/>
</dbReference>
<dbReference type="AlphaFoldDB" id="A0A0E0GKM5"/>
<dbReference type="InterPro" id="IPR012677">
    <property type="entry name" value="Nucleotide-bd_a/b_plait_sf"/>
</dbReference>
<dbReference type="Gene3D" id="3.30.70.330">
    <property type="match status" value="2"/>
</dbReference>
<evidence type="ECO:0000259" key="4">
    <source>
        <dbReference type="PROSITE" id="PS50102"/>
    </source>
</evidence>
<feature type="region of interest" description="Disordered" evidence="3">
    <location>
        <begin position="1"/>
        <end position="70"/>
    </location>
</feature>
<dbReference type="eggNOG" id="KOG0118">
    <property type="taxonomic scope" value="Eukaryota"/>
</dbReference>
<accession>A0A0E0GKM5</accession>
<evidence type="ECO:0000256" key="1">
    <source>
        <dbReference type="ARBA" id="ARBA00022884"/>
    </source>
</evidence>
<dbReference type="SMART" id="SM00360">
    <property type="entry name" value="RRM"/>
    <property type="match status" value="2"/>
</dbReference>
<feature type="region of interest" description="Disordered" evidence="3">
    <location>
        <begin position="190"/>
        <end position="225"/>
    </location>
</feature>
<dbReference type="Proteomes" id="UP000006591">
    <property type="component" value="Chromosome 3"/>
</dbReference>
<evidence type="ECO:0000313" key="6">
    <source>
        <dbReference type="Proteomes" id="UP000006591"/>
    </source>
</evidence>
<dbReference type="InterPro" id="IPR000504">
    <property type="entry name" value="RRM_dom"/>
</dbReference>
<reference evidence="5" key="1">
    <citation type="submission" date="2015-04" db="UniProtKB">
        <authorList>
            <consortium name="EnsemblPlants"/>
        </authorList>
    </citation>
    <scope>IDENTIFICATION</scope>
    <source>
        <strain evidence="5">SL10</strain>
    </source>
</reference>
<dbReference type="GO" id="GO:0005634">
    <property type="term" value="C:nucleus"/>
    <property type="evidence" value="ECO:0007669"/>
    <property type="project" value="TreeGrafter"/>
</dbReference>
<feature type="compositionally biased region" description="Low complexity" evidence="3">
    <location>
        <begin position="490"/>
        <end position="503"/>
    </location>
</feature>
<evidence type="ECO:0000313" key="5">
    <source>
        <dbReference type="EnsemblPlants" id="ONIVA03G13620.1"/>
    </source>
</evidence>
<dbReference type="PANTHER" id="PTHR48024:SF9">
    <property type="entry name" value="UBP1-ASSOCIATED PROTEINS 1A-RELATED"/>
    <property type="match status" value="1"/>
</dbReference>
<dbReference type="SUPFAM" id="SSF54928">
    <property type="entry name" value="RNA-binding domain, RBD"/>
    <property type="match status" value="2"/>
</dbReference>
<dbReference type="EnsemblPlants" id="ONIVA03G13620.1">
    <property type="protein sequence ID" value="ONIVA03G13620.1"/>
    <property type="gene ID" value="ONIVA03G13620"/>
</dbReference>
<protein>
    <recommendedName>
        <fullName evidence="4">RRM domain-containing protein</fullName>
    </recommendedName>
</protein>
<feature type="compositionally biased region" description="Acidic residues" evidence="3">
    <location>
        <begin position="58"/>
        <end position="70"/>
    </location>
</feature>
<dbReference type="InterPro" id="IPR035979">
    <property type="entry name" value="RBD_domain_sf"/>
</dbReference>
<dbReference type="GO" id="GO:0003723">
    <property type="term" value="F:RNA binding"/>
    <property type="evidence" value="ECO:0007669"/>
    <property type="project" value="UniProtKB-UniRule"/>
</dbReference>